<dbReference type="Proteomes" id="UP000660801">
    <property type="component" value="Unassembled WGS sequence"/>
</dbReference>
<name>A0A917AAT3_9STRE</name>
<proteinExistence type="predicted"/>
<comment type="caution">
    <text evidence="2">The sequence shown here is derived from an EMBL/GenBank/DDBJ whole genome shotgun (WGS) entry which is preliminary data.</text>
</comment>
<dbReference type="InterPro" id="IPR039552">
    <property type="entry name" value="IS66_C"/>
</dbReference>
<accession>A0A917AAT3</accession>
<organism evidence="2 3">
    <name type="scientific">Streptococcus himalayensis</name>
    <dbReference type="NCBI Taxonomy" id="1888195"/>
    <lineage>
        <taxon>Bacteria</taxon>
        <taxon>Bacillati</taxon>
        <taxon>Bacillota</taxon>
        <taxon>Bacilli</taxon>
        <taxon>Lactobacillales</taxon>
        <taxon>Streptococcaceae</taxon>
        <taxon>Streptococcus</taxon>
    </lineage>
</organism>
<dbReference type="AlphaFoldDB" id="A0A917AAT3"/>
<dbReference type="Pfam" id="PF13817">
    <property type="entry name" value="DDE_Tnp_IS66_C"/>
    <property type="match status" value="1"/>
</dbReference>
<reference evidence="2" key="1">
    <citation type="journal article" date="2014" name="Int. J. Syst. Evol. Microbiol.">
        <title>Complete genome sequence of Corynebacterium casei LMG S-19264T (=DSM 44701T), isolated from a smear-ripened cheese.</title>
        <authorList>
            <consortium name="US DOE Joint Genome Institute (JGI-PGF)"/>
            <person name="Walter F."/>
            <person name="Albersmeier A."/>
            <person name="Kalinowski J."/>
            <person name="Ruckert C."/>
        </authorList>
    </citation>
    <scope>NUCLEOTIDE SEQUENCE</scope>
    <source>
        <strain evidence="2">CGMCC 1.15533</strain>
    </source>
</reference>
<evidence type="ECO:0000259" key="1">
    <source>
        <dbReference type="Pfam" id="PF13817"/>
    </source>
</evidence>
<evidence type="ECO:0000313" key="2">
    <source>
        <dbReference type="EMBL" id="GGE35755.1"/>
    </source>
</evidence>
<dbReference type="EMBL" id="BMJN01000035">
    <property type="protein sequence ID" value="GGE35755.1"/>
    <property type="molecule type" value="Genomic_DNA"/>
</dbReference>
<feature type="domain" description="Transposase IS66 C-terminal" evidence="1">
    <location>
        <begin position="17"/>
        <end position="44"/>
    </location>
</feature>
<reference evidence="2" key="2">
    <citation type="submission" date="2020-09" db="EMBL/GenBank/DDBJ databases">
        <authorList>
            <person name="Sun Q."/>
            <person name="Zhou Y."/>
        </authorList>
    </citation>
    <scope>NUCLEOTIDE SEQUENCE</scope>
    <source>
        <strain evidence="2">CGMCC 1.15533</strain>
    </source>
</reference>
<keyword evidence="3" id="KW-1185">Reference proteome</keyword>
<gene>
    <name evidence="2" type="ORF">GCM10011510_16370</name>
</gene>
<protein>
    <recommendedName>
        <fullName evidence="1">Transposase IS66 C-terminal domain-containing protein</fullName>
    </recommendedName>
</protein>
<sequence>MFSQSFEGAKSTAIILSLLETAKRHGLDSEKYMTYLLEHLPNEESLAKKEVLEAYLPLQIEKFQSQSRLWNFFNTPRYGAVTNY</sequence>
<evidence type="ECO:0000313" key="3">
    <source>
        <dbReference type="Proteomes" id="UP000660801"/>
    </source>
</evidence>